<dbReference type="PANTHER" id="PTHR12982:SF0">
    <property type="entry name" value="PHOSPHATIDYLINOSITOL N-ACETYLGLUCOSAMINYLTRANSFERASE SUBUNIT C"/>
    <property type="match status" value="1"/>
</dbReference>
<dbReference type="PANTHER" id="PTHR12982">
    <property type="entry name" value="PHOSPHATIDYLINOSITOL GLYCAN, CLASS C"/>
    <property type="match status" value="1"/>
</dbReference>
<dbReference type="InterPro" id="IPR009450">
    <property type="entry name" value="Plno_GlcNAc_GPI2"/>
</dbReference>
<name>A0A9P0N9M6_APHGO</name>
<evidence type="ECO:0008006" key="11">
    <source>
        <dbReference type="Google" id="ProtNLM"/>
    </source>
</evidence>
<evidence type="ECO:0000256" key="8">
    <source>
        <dbReference type="SAM" id="Phobius"/>
    </source>
</evidence>
<dbReference type="GO" id="GO:0006506">
    <property type="term" value="P:GPI anchor biosynthetic process"/>
    <property type="evidence" value="ECO:0007669"/>
    <property type="project" value="UniProtKB-KW"/>
</dbReference>
<proteinExistence type="inferred from homology"/>
<sequence>MFLFNCRPLMSCMTDVTKSTYLSSGKNNGIVKSSQYSTKVKHQNGTICNGHLKLKPWKKNLYSNEGYPDNYTDKSFLEELRKNLHVRKLTLLEAILGAGLITQRLCIVVIFALSFYALNCNLISPLLLLISTTSFSFIVYLLLYENCKTIPLWLMKSACAFVVSGYILSPVLKTLTETISTDTIYATTTVMMCVHLVFFDYGSFCSYSFNIAVIKCCFIRFNLFVLKTTNSFPRVCVYHNSSTVFCCITNTSIADQIFHYHVIVICNCYVCIMYKGVIINEWTIYPNCFVH</sequence>
<protein>
    <recommendedName>
        <fullName evidence="11">Phosphatidylinositol N-acetylglucosaminyltransferase subunit C</fullName>
    </recommendedName>
</protein>
<dbReference type="Proteomes" id="UP001154329">
    <property type="component" value="Chromosome 1"/>
</dbReference>
<comment type="similarity">
    <text evidence="3">Belongs to the PIGC family.</text>
</comment>
<feature type="transmembrane region" description="Helical" evidence="8">
    <location>
        <begin position="150"/>
        <end position="172"/>
    </location>
</feature>
<reference evidence="9" key="1">
    <citation type="submission" date="2022-02" db="EMBL/GenBank/DDBJ databases">
        <authorList>
            <person name="King R."/>
        </authorList>
    </citation>
    <scope>NUCLEOTIDE SEQUENCE</scope>
</reference>
<comment type="subcellular location">
    <subcellularLocation>
        <location evidence="1">Membrane</location>
        <topology evidence="1">Multi-pass membrane protein</topology>
    </subcellularLocation>
</comment>
<evidence type="ECO:0000256" key="7">
    <source>
        <dbReference type="ARBA" id="ARBA00023136"/>
    </source>
</evidence>
<keyword evidence="7 8" id="KW-0472">Membrane</keyword>
<gene>
    <name evidence="9" type="ORF">APHIGO_LOCUS1661</name>
</gene>
<evidence type="ECO:0000256" key="5">
    <source>
        <dbReference type="ARBA" id="ARBA00022692"/>
    </source>
</evidence>
<dbReference type="AlphaFoldDB" id="A0A9P0N9M6"/>
<evidence type="ECO:0000256" key="1">
    <source>
        <dbReference type="ARBA" id="ARBA00004141"/>
    </source>
</evidence>
<dbReference type="GO" id="GO:0000506">
    <property type="term" value="C:glycosylphosphatidylinositol-N-acetylglucosaminyltransferase (GPI-GnT) complex"/>
    <property type="evidence" value="ECO:0007669"/>
    <property type="project" value="TreeGrafter"/>
</dbReference>
<evidence type="ECO:0000256" key="6">
    <source>
        <dbReference type="ARBA" id="ARBA00022989"/>
    </source>
</evidence>
<keyword evidence="5 8" id="KW-0812">Transmembrane</keyword>
<feature type="transmembrane region" description="Helical" evidence="8">
    <location>
        <begin position="122"/>
        <end position="143"/>
    </location>
</feature>
<keyword evidence="10" id="KW-1185">Reference proteome</keyword>
<dbReference type="EMBL" id="OU899034">
    <property type="protein sequence ID" value="CAH1711606.1"/>
    <property type="molecule type" value="Genomic_DNA"/>
</dbReference>
<dbReference type="Pfam" id="PF06432">
    <property type="entry name" value="GPI2"/>
    <property type="match status" value="1"/>
</dbReference>
<keyword evidence="4" id="KW-0337">GPI-anchor biosynthesis</keyword>
<feature type="transmembrane region" description="Helical" evidence="8">
    <location>
        <begin position="91"/>
        <end position="116"/>
    </location>
</feature>
<evidence type="ECO:0000313" key="9">
    <source>
        <dbReference type="EMBL" id="CAH1711606.1"/>
    </source>
</evidence>
<evidence type="ECO:0000256" key="3">
    <source>
        <dbReference type="ARBA" id="ARBA00008321"/>
    </source>
</evidence>
<reference evidence="9" key="2">
    <citation type="submission" date="2022-10" db="EMBL/GenBank/DDBJ databases">
        <authorList>
            <consortium name="ENA_rothamsted_submissions"/>
            <consortium name="culmorum"/>
            <person name="King R."/>
        </authorList>
    </citation>
    <scope>NUCLEOTIDE SEQUENCE</scope>
</reference>
<evidence type="ECO:0000256" key="4">
    <source>
        <dbReference type="ARBA" id="ARBA00022502"/>
    </source>
</evidence>
<evidence type="ECO:0000256" key="2">
    <source>
        <dbReference type="ARBA" id="ARBA00004687"/>
    </source>
</evidence>
<accession>A0A9P0N9M6</accession>
<comment type="pathway">
    <text evidence="2">Glycolipid biosynthesis; glycosylphosphatidylinositol-anchor biosynthesis.</text>
</comment>
<evidence type="ECO:0000313" key="10">
    <source>
        <dbReference type="Proteomes" id="UP001154329"/>
    </source>
</evidence>
<organism evidence="9 10">
    <name type="scientific">Aphis gossypii</name>
    <name type="common">Cotton aphid</name>
    <dbReference type="NCBI Taxonomy" id="80765"/>
    <lineage>
        <taxon>Eukaryota</taxon>
        <taxon>Metazoa</taxon>
        <taxon>Ecdysozoa</taxon>
        <taxon>Arthropoda</taxon>
        <taxon>Hexapoda</taxon>
        <taxon>Insecta</taxon>
        <taxon>Pterygota</taxon>
        <taxon>Neoptera</taxon>
        <taxon>Paraneoptera</taxon>
        <taxon>Hemiptera</taxon>
        <taxon>Sternorrhyncha</taxon>
        <taxon>Aphidomorpha</taxon>
        <taxon>Aphidoidea</taxon>
        <taxon>Aphididae</taxon>
        <taxon>Aphidini</taxon>
        <taxon>Aphis</taxon>
        <taxon>Aphis</taxon>
    </lineage>
</organism>
<keyword evidence="6 8" id="KW-1133">Transmembrane helix</keyword>